<evidence type="ECO:0000313" key="3">
    <source>
        <dbReference type="EMBL" id="KAG0313659.1"/>
    </source>
</evidence>
<feature type="region of interest" description="Disordered" evidence="2">
    <location>
        <begin position="269"/>
        <end position="289"/>
    </location>
</feature>
<protein>
    <submittedName>
        <fullName evidence="3">Uncharacterized protein</fullName>
    </submittedName>
</protein>
<feature type="compositionally biased region" description="Basic and acidic residues" evidence="2">
    <location>
        <begin position="381"/>
        <end position="390"/>
    </location>
</feature>
<evidence type="ECO:0000313" key="4">
    <source>
        <dbReference type="Proteomes" id="UP000823405"/>
    </source>
</evidence>
<evidence type="ECO:0000256" key="1">
    <source>
        <dbReference type="SAM" id="Coils"/>
    </source>
</evidence>
<sequence length="453" mass="50307">MGNTLVGPGVLRDMLEYPPTTEGSIMVGRNHINSNGSHHYQQHSSTHAASPLAPLGGLRGLLATLPSVNGIRFRRSCFAQFVFLIGFLSLTIFLKDSFLSLSSSAMKEFGGEVTPVIVVGSEQELRGGRIGGLEGWGGGEYSRVKTVTTATAQDSLLREQQQQQQQQKQQPSPLPSPPQPPQQQQELSQEEMEERLQEVERLLKDDEEEVDEEYIAPVVAALETHLAEDGVVTSPRINNISNSYEWVGETKEKTMQWMKTFANLLIGHGPLDQDEEEASKHGEEREVEDDEELAVFIPQIKHQGQDAEIVSLPAVVAAMDVLGQESIPEYQVLSNPIPPPSPPQAQELPLHAKFRWTTSSIQKALDPIQEALSSSSPSPRPQDKGDKISKLEIAQWQQEQDLTECRGQKDFYEHDIESLQHVIDEQESDLRDLRAQVEALKAQAAAFEAELEE</sequence>
<feature type="region of interest" description="Disordered" evidence="2">
    <location>
        <begin position="156"/>
        <end position="195"/>
    </location>
</feature>
<evidence type="ECO:0000256" key="2">
    <source>
        <dbReference type="SAM" id="MobiDB-lite"/>
    </source>
</evidence>
<dbReference type="OrthoDB" id="2442909at2759"/>
<reference evidence="3" key="1">
    <citation type="journal article" date="2020" name="Fungal Divers.">
        <title>Resolving the Mortierellaceae phylogeny through synthesis of multi-gene phylogenetics and phylogenomics.</title>
        <authorList>
            <person name="Vandepol N."/>
            <person name="Liber J."/>
            <person name="Desiro A."/>
            <person name="Na H."/>
            <person name="Kennedy M."/>
            <person name="Barry K."/>
            <person name="Grigoriev I.V."/>
            <person name="Miller A.N."/>
            <person name="O'Donnell K."/>
            <person name="Stajich J.E."/>
            <person name="Bonito G."/>
        </authorList>
    </citation>
    <scope>NUCLEOTIDE SEQUENCE</scope>
    <source>
        <strain evidence="3">NVP60</strain>
    </source>
</reference>
<feature type="region of interest" description="Disordered" evidence="2">
    <location>
        <begin position="367"/>
        <end position="390"/>
    </location>
</feature>
<dbReference type="Proteomes" id="UP000823405">
    <property type="component" value="Unassembled WGS sequence"/>
</dbReference>
<dbReference type="EMBL" id="JAAAIN010000501">
    <property type="protein sequence ID" value="KAG0313659.1"/>
    <property type="molecule type" value="Genomic_DNA"/>
</dbReference>
<name>A0A9P6UN62_9FUNG</name>
<keyword evidence="1" id="KW-0175">Coiled coil</keyword>
<accession>A0A9P6UN62</accession>
<comment type="caution">
    <text evidence="3">The sequence shown here is derived from an EMBL/GenBank/DDBJ whole genome shotgun (WGS) entry which is preliminary data.</text>
</comment>
<feature type="compositionally biased region" description="Low complexity" evidence="2">
    <location>
        <begin position="158"/>
        <end position="171"/>
    </location>
</feature>
<feature type="coiled-coil region" evidence="1">
    <location>
        <begin position="409"/>
        <end position="450"/>
    </location>
</feature>
<proteinExistence type="predicted"/>
<keyword evidence="4" id="KW-1185">Reference proteome</keyword>
<gene>
    <name evidence="3" type="ORF">BGZ97_010032</name>
</gene>
<dbReference type="AlphaFoldDB" id="A0A9P6UN62"/>
<organism evidence="3 4">
    <name type="scientific">Linnemannia gamsii</name>
    <dbReference type="NCBI Taxonomy" id="64522"/>
    <lineage>
        <taxon>Eukaryota</taxon>
        <taxon>Fungi</taxon>
        <taxon>Fungi incertae sedis</taxon>
        <taxon>Mucoromycota</taxon>
        <taxon>Mortierellomycotina</taxon>
        <taxon>Mortierellomycetes</taxon>
        <taxon>Mortierellales</taxon>
        <taxon>Mortierellaceae</taxon>
        <taxon>Linnemannia</taxon>
    </lineage>
</organism>
<feature type="compositionally biased region" description="Pro residues" evidence="2">
    <location>
        <begin position="172"/>
        <end position="181"/>
    </location>
</feature>